<proteinExistence type="predicted"/>
<dbReference type="InterPro" id="IPR017946">
    <property type="entry name" value="PLC-like_Pdiesterase_TIM-brl"/>
</dbReference>
<dbReference type="InterPro" id="IPR030395">
    <property type="entry name" value="GP_PDE_dom"/>
</dbReference>
<dbReference type="Gene3D" id="3.20.20.190">
    <property type="entry name" value="Phosphatidylinositol (PI) phosphodiesterase"/>
    <property type="match status" value="1"/>
</dbReference>
<dbReference type="PANTHER" id="PTHR46211">
    <property type="entry name" value="GLYCEROPHOSPHORYL DIESTER PHOSPHODIESTERASE"/>
    <property type="match status" value="1"/>
</dbReference>
<dbReference type="PANTHER" id="PTHR46211:SF14">
    <property type="entry name" value="GLYCEROPHOSPHODIESTER PHOSPHODIESTERASE"/>
    <property type="match status" value="1"/>
</dbReference>
<accession>A0A855X6W4</accession>
<evidence type="ECO:0000259" key="1">
    <source>
        <dbReference type="PROSITE" id="PS51704"/>
    </source>
</evidence>
<protein>
    <recommendedName>
        <fullName evidence="1">GP-PDE domain-containing protein</fullName>
    </recommendedName>
</protein>
<gene>
    <name evidence="2" type="ORF">C3F09_05680</name>
</gene>
<sequence>MVRYSTARSLRAVRNLCRDWRRVLINSLIVAHRGDSGSAPESTLPAFEAAIAKGADAIEFDVHITRCGKPVIHHDAYLGRTEPARGFIGDYTLTELQALDVGSWFDHRFQGARMPTLPEVLALGKDDVRFEIEIHSPSLKLLNAVIDLVAARNAELNVELTSSHIPLLCHVPRINPMIRTGMFFDPLPDWMPAPQRREQIISWLRLSGAHVAHLPMSMIDPGLINVAHEAGFLIHAFNLDTQAEILTALELGVDQFSTDDLDLALRTCGRYT</sequence>
<dbReference type="PROSITE" id="PS51704">
    <property type="entry name" value="GP_PDE"/>
    <property type="match status" value="1"/>
</dbReference>
<name>A0A855X6W4_9BACT</name>
<dbReference type="Pfam" id="PF03009">
    <property type="entry name" value="GDPD"/>
    <property type="match status" value="1"/>
</dbReference>
<organism evidence="2 3">
    <name type="scientific">candidate division GN15 bacterium</name>
    <dbReference type="NCBI Taxonomy" id="2072418"/>
    <lineage>
        <taxon>Bacteria</taxon>
        <taxon>candidate division GN15</taxon>
    </lineage>
</organism>
<dbReference type="GO" id="GO:0006629">
    <property type="term" value="P:lipid metabolic process"/>
    <property type="evidence" value="ECO:0007669"/>
    <property type="project" value="InterPro"/>
</dbReference>
<comment type="caution">
    <text evidence="2">The sequence shown here is derived from an EMBL/GenBank/DDBJ whole genome shotgun (WGS) entry which is preliminary data.</text>
</comment>
<evidence type="ECO:0000313" key="2">
    <source>
        <dbReference type="EMBL" id="PWB73096.1"/>
    </source>
</evidence>
<dbReference type="Proteomes" id="UP000250918">
    <property type="component" value="Unassembled WGS sequence"/>
</dbReference>
<feature type="domain" description="GP-PDE" evidence="1">
    <location>
        <begin position="27"/>
        <end position="268"/>
    </location>
</feature>
<dbReference type="GO" id="GO:0008081">
    <property type="term" value="F:phosphoric diester hydrolase activity"/>
    <property type="evidence" value="ECO:0007669"/>
    <property type="project" value="InterPro"/>
</dbReference>
<dbReference type="AlphaFoldDB" id="A0A855X6W4"/>
<dbReference type="SUPFAM" id="SSF51695">
    <property type="entry name" value="PLC-like phosphodiesterases"/>
    <property type="match status" value="1"/>
</dbReference>
<dbReference type="EMBL" id="PQAP01000065">
    <property type="protein sequence ID" value="PWB73096.1"/>
    <property type="molecule type" value="Genomic_DNA"/>
</dbReference>
<reference evidence="2 3" key="1">
    <citation type="journal article" date="2018" name="ISME J.">
        <title>A methanotrophic archaeon couples anaerobic oxidation of methane to Fe(III) reduction.</title>
        <authorList>
            <person name="Cai C."/>
            <person name="Leu A.O."/>
            <person name="Xie G.J."/>
            <person name="Guo J."/>
            <person name="Feng Y."/>
            <person name="Zhao J.X."/>
            <person name="Tyson G.W."/>
            <person name="Yuan Z."/>
            <person name="Hu S."/>
        </authorList>
    </citation>
    <scope>NUCLEOTIDE SEQUENCE [LARGE SCALE GENOMIC DNA]</scope>
    <source>
        <strain evidence="2">FeB_12</strain>
    </source>
</reference>
<evidence type="ECO:0000313" key="3">
    <source>
        <dbReference type="Proteomes" id="UP000250918"/>
    </source>
</evidence>